<gene>
    <name evidence="2" type="ORF">CEY11_03760</name>
</gene>
<dbReference type="PANTHER" id="PTHR36302:SF1">
    <property type="entry name" value="COPPER CHAPERONE PCU(A)C"/>
    <property type="match status" value="1"/>
</dbReference>
<dbReference type="PANTHER" id="PTHR36302">
    <property type="entry name" value="BLR7088 PROTEIN"/>
    <property type="match status" value="1"/>
</dbReference>
<accession>A0A225MXQ8</accession>
<dbReference type="Pfam" id="PF04314">
    <property type="entry name" value="PCuAC"/>
    <property type="match status" value="1"/>
</dbReference>
<keyword evidence="1" id="KW-0732">Signal</keyword>
<name>A0A225MXQ8_9BURK</name>
<feature type="signal peptide" evidence="1">
    <location>
        <begin position="1"/>
        <end position="22"/>
    </location>
</feature>
<comment type="caution">
    <text evidence="2">The sequence shown here is derived from an EMBL/GenBank/DDBJ whole genome shotgun (WGS) entry which is preliminary data.</text>
</comment>
<dbReference type="Proteomes" id="UP000214603">
    <property type="component" value="Unassembled WGS sequence"/>
</dbReference>
<organism evidence="2 3">
    <name type="scientific">Candidimonas nitroreducens</name>
    <dbReference type="NCBI Taxonomy" id="683354"/>
    <lineage>
        <taxon>Bacteria</taxon>
        <taxon>Pseudomonadati</taxon>
        <taxon>Pseudomonadota</taxon>
        <taxon>Betaproteobacteria</taxon>
        <taxon>Burkholderiales</taxon>
        <taxon>Alcaligenaceae</taxon>
        <taxon>Candidimonas</taxon>
    </lineage>
</organism>
<keyword evidence="3" id="KW-1185">Reference proteome</keyword>
<reference evidence="3" key="1">
    <citation type="submission" date="2017-06" db="EMBL/GenBank/DDBJ databases">
        <title>Herbaspirillum phytohormonus sp. nov., isolated from the root nodule of Robinia pseudoacacia in lead-zinc mine.</title>
        <authorList>
            <person name="Fan M."/>
            <person name="Lin Y."/>
        </authorList>
    </citation>
    <scope>NUCLEOTIDE SEQUENCE [LARGE SCALE GENOMIC DNA]</scope>
    <source>
        <strain evidence="3">SC-089</strain>
    </source>
</reference>
<evidence type="ECO:0000313" key="3">
    <source>
        <dbReference type="Proteomes" id="UP000214603"/>
    </source>
</evidence>
<dbReference type="OrthoDB" id="9796962at2"/>
<sequence length="162" mass="16705">MKSLHKALLFAAMCSAPLAAQAAPAAVAVSDCWIRSLPENLPSGGYFKMTNSGGQEVALTGVQTDAFGMAMLHQTQEKNGMSTMAMVKQVAVPAHGSVNFAPGGYHIMLEKPSKPLAPGMSLPVTFVFSNGQKVTAACEVKSAGAMSGSMSGKMSGSMSHSH</sequence>
<dbReference type="EMBL" id="NJIH01000002">
    <property type="protein sequence ID" value="OWT65852.1"/>
    <property type="molecule type" value="Genomic_DNA"/>
</dbReference>
<feature type="chain" id="PRO_5013211523" evidence="1">
    <location>
        <begin position="23"/>
        <end position="162"/>
    </location>
</feature>
<dbReference type="SUPFAM" id="SSF110087">
    <property type="entry name" value="DR1885-like metal-binding protein"/>
    <property type="match status" value="1"/>
</dbReference>
<dbReference type="InterPro" id="IPR036182">
    <property type="entry name" value="PCuAC_sf"/>
</dbReference>
<evidence type="ECO:0000256" key="1">
    <source>
        <dbReference type="SAM" id="SignalP"/>
    </source>
</evidence>
<proteinExistence type="predicted"/>
<evidence type="ECO:0000313" key="2">
    <source>
        <dbReference type="EMBL" id="OWT65852.1"/>
    </source>
</evidence>
<protein>
    <submittedName>
        <fullName evidence="2">Copper transporter</fullName>
    </submittedName>
</protein>
<dbReference type="InterPro" id="IPR058248">
    <property type="entry name" value="Lxx211020-like"/>
</dbReference>
<dbReference type="Gene3D" id="2.60.40.1890">
    <property type="entry name" value="PCu(A)C copper chaperone"/>
    <property type="match status" value="1"/>
</dbReference>
<dbReference type="InterPro" id="IPR007410">
    <property type="entry name" value="LpqE-like"/>
</dbReference>
<dbReference type="AlphaFoldDB" id="A0A225MXQ8"/>